<dbReference type="PANTHER" id="PTHR46300">
    <property type="entry name" value="P450, PUTATIVE (EUROFUNG)-RELATED-RELATED"/>
    <property type="match status" value="1"/>
</dbReference>
<keyword evidence="7 9" id="KW-0503">Monooxygenase</keyword>
<dbReference type="GO" id="GO:0005506">
    <property type="term" value="F:iron ion binding"/>
    <property type="evidence" value="ECO:0007669"/>
    <property type="project" value="InterPro"/>
</dbReference>
<evidence type="ECO:0000256" key="3">
    <source>
        <dbReference type="ARBA" id="ARBA00022617"/>
    </source>
</evidence>
<dbReference type="RefSeq" id="XP_044657804.1">
    <property type="nucleotide sequence ID" value="XM_044801869.1"/>
</dbReference>
<dbReference type="CDD" id="cd11065">
    <property type="entry name" value="CYP64-like"/>
    <property type="match status" value="1"/>
</dbReference>
<dbReference type="GeneID" id="68292124"/>
<organism evidence="11 12">
    <name type="scientific">Cercospora kikuchii</name>
    <dbReference type="NCBI Taxonomy" id="84275"/>
    <lineage>
        <taxon>Eukaryota</taxon>
        <taxon>Fungi</taxon>
        <taxon>Dikarya</taxon>
        <taxon>Ascomycota</taxon>
        <taxon>Pezizomycotina</taxon>
        <taxon>Dothideomycetes</taxon>
        <taxon>Dothideomycetidae</taxon>
        <taxon>Mycosphaerellales</taxon>
        <taxon>Mycosphaerellaceae</taxon>
        <taxon>Cercospora</taxon>
    </lineage>
</organism>
<comment type="cofactor">
    <cofactor evidence="1 8">
        <name>heme</name>
        <dbReference type="ChEBI" id="CHEBI:30413"/>
    </cofactor>
</comment>
<keyword evidence="4 8" id="KW-0479">Metal-binding</keyword>
<dbReference type="GO" id="GO:0020037">
    <property type="term" value="F:heme binding"/>
    <property type="evidence" value="ECO:0007669"/>
    <property type="project" value="InterPro"/>
</dbReference>
<keyword evidence="10" id="KW-0472">Membrane</keyword>
<sequence>MASSSTLIGLIVAVGCTVLYLILGNNKKPRLPPGPKGLPLLGNLSDLPEPGEREYEVWTKHKELYGPISSLRIFGQTIIVINSADLAMELLDKRATTSYARPSMVFAGEMCGWNKIMMFQAPRRLRAYRRHFHNIIGSQSSLLKFTPLLETEVKRFLVRVLERPDDLLQHVRTEAGAIILKLTYGYDIEPHKQDPLIKLAEDAMDQFSHAAAPGAWIVDLIPAFKYLPDWMPGSDFKRTARLWQKTFLKLGNVPMRFAQRQMKAGHREPSFVSSAYEKSGGSMTAEEDDIATWSAASMYAGGADTSVSSMQLFFLAMSIHTEIQRKAQAEIDHVIGNDRLPTLADRAHLPYVSALVSEVLRWHVIAPLGLPHVTTAESTIGGYRIPKDSTIIPNIWLFAHDPETYKQPMDFRPERFLGDSPERDPRDFVFGFGRRICPGRALADSSVWLTVAMSLAALVIEKGVDEEGNVIEPEVKFTPGVISHPIPFKTSIRARSQRYAELVKEVEETYPWVEGMSEKLEGLDA</sequence>
<evidence type="ECO:0000313" key="12">
    <source>
        <dbReference type="Proteomes" id="UP000825890"/>
    </source>
</evidence>
<evidence type="ECO:0000313" key="11">
    <source>
        <dbReference type="EMBL" id="GIZ43317.1"/>
    </source>
</evidence>
<evidence type="ECO:0000256" key="5">
    <source>
        <dbReference type="ARBA" id="ARBA00023002"/>
    </source>
</evidence>
<keyword evidence="10" id="KW-0812">Transmembrane</keyword>
<dbReference type="Proteomes" id="UP000825890">
    <property type="component" value="Unassembled WGS sequence"/>
</dbReference>
<dbReference type="PRINTS" id="PR00463">
    <property type="entry name" value="EP450I"/>
</dbReference>
<evidence type="ECO:0008006" key="13">
    <source>
        <dbReference type="Google" id="ProtNLM"/>
    </source>
</evidence>
<keyword evidence="5 9" id="KW-0560">Oxidoreductase</keyword>
<evidence type="ECO:0000256" key="6">
    <source>
        <dbReference type="ARBA" id="ARBA00023004"/>
    </source>
</evidence>
<dbReference type="Pfam" id="PF00067">
    <property type="entry name" value="p450"/>
    <property type="match status" value="1"/>
</dbReference>
<keyword evidence="3 8" id="KW-0349">Heme</keyword>
<dbReference type="InterPro" id="IPR050364">
    <property type="entry name" value="Cytochrome_P450_fung"/>
</dbReference>
<dbReference type="InterPro" id="IPR002401">
    <property type="entry name" value="Cyt_P450_E_grp-I"/>
</dbReference>
<keyword evidence="6 8" id="KW-0408">Iron</keyword>
<dbReference type="PROSITE" id="PS00086">
    <property type="entry name" value="CYTOCHROME_P450"/>
    <property type="match status" value="1"/>
</dbReference>
<dbReference type="GO" id="GO:0004497">
    <property type="term" value="F:monooxygenase activity"/>
    <property type="evidence" value="ECO:0007669"/>
    <property type="project" value="UniProtKB-KW"/>
</dbReference>
<reference evidence="11 12" key="1">
    <citation type="submission" date="2021-01" db="EMBL/GenBank/DDBJ databases">
        <title>Cercospora kikuchii MAFF 305040 whole genome shotgun sequence.</title>
        <authorList>
            <person name="Kashiwa T."/>
            <person name="Suzuki T."/>
        </authorList>
    </citation>
    <scope>NUCLEOTIDE SEQUENCE [LARGE SCALE GENOMIC DNA]</scope>
    <source>
        <strain evidence="11 12">MAFF 305040</strain>
    </source>
</reference>
<keyword evidence="12" id="KW-1185">Reference proteome</keyword>
<dbReference type="OrthoDB" id="2789670at2759"/>
<dbReference type="InterPro" id="IPR017972">
    <property type="entry name" value="Cyt_P450_CS"/>
</dbReference>
<dbReference type="AlphaFoldDB" id="A0A9P3CHI1"/>
<dbReference type="InterPro" id="IPR036396">
    <property type="entry name" value="Cyt_P450_sf"/>
</dbReference>
<comment type="similarity">
    <text evidence="2 9">Belongs to the cytochrome P450 family.</text>
</comment>
<proteinExistence type="inferred from homology"/>
<accession>A0A9P3CHI1</accession>
<name>A0A9P3CHI1_9PEZI</name>
<evidence type="ECO:0000256" key="8">
    <source>
        <dbReference type="PIRSR" id="PIRSR602401-1"/>
    </source>
</evidence>
<dbReference type="EMBL" id="BOLY01000004">
    <property type="protein sequence ID" value="GIZ43317.1"/>
    <property type="molecule type" value="Genomic_DNA"/>
</dbReference>
<evidence type="ECO:0000256" key="1">
    <source>
        <dbReference type="ARBA" id="ARBA00001971"/>
    </source>
</evidence>
<gene>
    <name evidence="11" type="ORF">CKM354_000654900</name>
</gene>
<dbReference type="SUPFAM" id="SSF48264">
    <property type="entry name" value="Cytochrome P450"/>
    <property type="match status" value="1"/>
</dbReference>
<keyword evidence="10" id="KW-1133">Transmembrane helix</keyword>
<evidence type="ECO:0000256" key="2">
    <source>
        <dbReference type="ARBA" id="ARBA00010617"/>
    </source>
</evidence>
<feature type="transmembrane region" description="Helical" evidence="10">
    <location>
        <begin position="6"/>
        <end position="23"/>
    </location>
</feature>
<protein>
    <recommendedName>
        <fullName evidence="13">O-methylsterigmatocystin oxidoreductase</fullName>
    </recommendedName>
</protein>
<evidence type="ECO:0000256" key="7">
    <source>
        <dbReference type="ARBA" id="ARBA00023033"/>
    </source>
</evidence>
<evidence type="ECO:0000256" key="9">
    <source>
        <dbReference type="RuleBase" id="RU000461"/>
    </source>
</evidence>
<comment type="caution">
    <text evidence="11">The sequence shown here is derived from an EMBL/GenBank/DDBJ whole genome shotgun (WGS) entry which is preliminary data.</text>
</comment>
<dbReference type="InterPro" id="IPR001128">
    <property type="entry name" value="Cyt_P450"/>
</dbReference>
<dbReference type="PANTHER" id="PTHR46300:SF7">
    <property type="entry name" value="P450, PUTATIVE (EUROFUNG)-RELATED"/>
    <property type="match status" value="1"/>
</dbReference>
<feature type="binding site" description="axial binding residue" evidence="8">
    <location>
        <position position="437"/>
    </location>
    <ligand>
        <name>heme</name>
        <dbReference type="ChEBI" id="CHEBI:30413"/>
    </ligand>
    <ligandPart>
        <name>Fe</name>
        <dbReference type="ChEBI" id="CHEBI:18248"/>
    </ligandPart>
</feature>
<dbReference type="GO" id="GO:0016705">
    <property type="term" value="F:oxidoreductase activity, acting on paired donors, with incorporation or reduction of molecular oxygen"/>
    <property type="evidence" value="ECO:0007669"/>
    <property type="project" value="InterPro"/>
</dbReference>
<dbReference type="Gene3D" id="1.10.630.10">
    <property type="entry name" value="Cytochrome P450"/>
    <property type="match status" value="1"/>
</dbReference>
<evidence type="ECO:0000256" key="10">
    <source>
        <dbReference type="SAM" id="Phobius"/>
    </source>
</evidence>
<evidence type="ECO:0000256" key="4">
    <source>
        <dbReference type="ARBA" id="ARBA00022723"/>
    </source>
</evidence>